<dbReference type="EC" id="3.1.26.5" evidence="8"/>
<sequence>MVFLVSCREGRRLQALYLELIRGWRMGSFAFVKYLRPLFGHQLPRRSVPAALRRKDHPNVQLYCTSKEKRRPEAQSRKSSQREEPAFPKSVFAAGTAKRTADFLKRRAGTGTDPEQAGGLSRDRASFRGEIPERPLSAPEWRKLKESSSSPERFEVRMMALMLAAEADVNIAKSLLAYVAMEKGEVPYMLLLRYLALCVSGGHHSEVLDTYDVMRSCFKALDSGAYSLLIKGFGQTERWREALVMLEEMKKVIMPSPRNYGDAIAGAFLHGDGETGWMLYGELLELRLTPNQDTWQCLFENASTEHQQRHRLADVLTYMRENQVYPEEPLARSIKAWFESLPDEKWRGRFSSVDSSGRCRGCRAELESIELTEEEYAQLRHRVMTHVIEGRDVFNKTTPEELESFKSFVKKSPAFDVIVDGLNVASVSPKGPKSQTLLAVVSELRDQGLNVLVLGRKHMLRPSWNWDRHDIHQIRQRSLCFFTENISEDDPFLLYAALHSGNHCNFVSRDLMRDHKACLPDGATRRLFFKWQRGHQLVVQGYVPGKKVRFQRALRCDTVIQSTGAAWHVPYDEDGAERKYAFKAINQGGLTSVAVRGKDCAVVVTQKKVPVTVACLINIRDKLLDSSTVTHLFRITENIGCVMTGMTADSRSQVQRARYEAANWKYKYGYEIPVDMLCKRIADISQVYTQNAEMRPLGCCMIVVGVDEECGPQVYKCDPAGYYCGFKATAAGVKQTEATSFLEKKVKKKLDWTFEQTVETAVSCLSTVLSIDFKPSELEVGVITTEEPQFRILSESEIDTHLMALSERD</sequence>
<dbReference type="InterPro" id="IPR034642">
    <property type="entry name" value="Proteasome_subunit_alpha6"/>
</dbReference>
<dbReference type="Gene3D" id="1.25.40.10">
    <property type="entry name" value="Tetratricopeptide repeat domain"/>
    <property type="match status" value="1"/>
</dbReference>
<dbReference type="PANTHER" id="PTHR13547">
    <property type="match status" value="1"/>
</dbReference>
<dbReference type="Pfam" id="PF16953">
    <property type="entry name" value="PRORP"/>
    <property type="match status" value="1"/>
</dbReference>
<evidence type="ECO:0000256" key="21">
    <source>
        <dbReference type="ARBA" id="ARBA00023128"/>
    </source>
</evidence>
<dbReference type="InterPro" id="IPR011990">
    <property type="entry name" value="TPR-like_helical_dom_sf"/>
</dbReference>
<evidence type="ECO:0000256" key="26">
    <source>
        <dbReference type="ARBA" id="ARBA00062366"/>
    </source>
</evidence>
<dbReference type="Gene3D" id="3.60.20.10">
    <property type="entry name" value="Glutamine Phosphoribosylpyrophosphate, subunit 1, domain 1"/>
    <property type="match status" value="1"/>
</dbReference>
<evidence type="ECO:0000313" key="31">
    <source>
        <dbReference type="Ensembl" id="ENSPNAP00000050061.1"/>
    </source>
</evidence>
<dbReference type="Gene3D" id="3.40.50.11980">
    <property type="match status" value="1"/>
</dbReference>
<comment type="catalytic activity">
    <reaction evidence="1">
        <text>Endonucleolytic cleavage of RNA, removing 5'-extranucleotides from tRNA precursor.</text>
        <dbReference type="EC" id="3.1.26.5"/>
    </reaction>
</comment>
<comment type="function">
    <text evidence="3">Component of the 20S core proteasome complex involved in the proteolytic degradation of most intracellular proteins. This complex plays numerous essential roles within the cell by associating with different regulatory particles. Associated with two 19S regulatory particles, forms the 26S proteasome and thus participates in the ATP-dependent degradation of ubiquitinated proteins. The 26S proteasome plays a key role in the maintenance of protein homeostasis by removing misfolded or damaged proteins that could impair cellular functions, and by removing proteins whose functions are no longer required. Associated with the PA200 or PA28, the 20S proteasome mediates ubiquitin-independent protein degradation. This type of proteolysis is required in several pathways including spermatogenesis (20S-PA200 complex) or generation of a subset of MHC class I-presented antigenic peptides (20S-PA28 complex).</text>
</comment>
<dbReference type="FunFam" id="1.25.40.10:FF:001403">
    <property type="entry name" value="Mitochondrial ribonuclease P protein 3-like Protein"/>
    <property type="match status" value="1"/>
</dbReference>
<comment type="cofactor">
    <cofactor evidence="2">
        <name>Mg(2+)</name>
        <dbReference type="ChEBI" id="CHEBI:18420"/>
    </cofactor>
</comment>
<feature type="repeat" description="PPR" evidence="27">
    <location>
        <begin position="222"/>
        <end position="256"/>
    </location>
</feature>
<keyword evidence="21" id="KW-0496">Mitochondrion</keyword>
<reference evidence="31 32" key="1">
    <citation type="submission" date="2020-10" db="EMBL/GenBank/DDBJ databases">
        <title>Pygocentrus nattereri (red-bellied piranha) genome, fPygNat1, primary haplotype.</title>
        <authorList>
            <person name="Myers G."/>
            <person name="Meyer A."/>
            <person name="Karagic N."/>
            <person name="Pippel M."/>
            <person name="Winkler S."/>
            <person name="Tracey A."/>
            <person name="Wood J."/>
            <person name="Formenti G."/>
            <person name="Howe K."/>
            <person name="Fedrigo O."/>
            <person name="Jarvis E.D."/>
        </authorList>
    </citation>
    <scope>NUCLEOTIDE SEQUENCE [LARGE SCALE GENOMIC DNA]</scope>
</reference>
<dbReference type="CDD" id="cd18718">
    <property type="entry name" value="PIN_PRORP"/>
    <property type="match status" value="1"/>
</dbReference>
<accession>A0AAR2JJP5</accession>
<dbReference type="InterPro" id="IPR029055">
    <property type="entry name" value="Ntn_hydrolases_N"/>
</dbReference>
<evidence type="ECO:0000256" key="16">
    <source>
        <dbReference type="ARBA" id="ARBA00022833"/>
    </source>
</evidence>
<comment type="similarity">
    <text evidence="28">Belongs to the peptidase T1A family.</text>
</comment>
<dbReference type="GO" id="GO:0005634">
    <property type="term" value="C:nucleus"/>
    <property type="evidence" value="ECO:0007669"/>
    <property type="project" value="UniProtKB-SubCell"/>
</dbReference>
<dbReference type="Ensembl" id="ENSPNAT00000051928.1">
    <property type="protein sequence ID" value="ENSPNAP00000050061.1"/>
    <property type="gene ID" value="ENSPNAG00000017004.2"/>
</dbReference>
<keyword evidence="13" id="KW-0540">Nuclease</keyword>
<keyword evidence="19" id="KW-0809">Transit peptide</keyword>
<feature type="domain" description="PRORP" evidence="30">
    <location>
        <begin position="353"/>
        <end position="579"/>
    </location>
</feature>
<dbReference type="InterPro" id="IPR001353">
    <property type="entry name" value="Proteasome_sua/b"/>
</dbReference>
<keyword evidence="23" id="KW-0539">Nucleus</keyword>
<dbReference type="CDD" id="cd03754">
    <property type="entry name" value="proteasome_alpha_type_6"/>
    <property type="match status" value="1"/>
</dbReference>
<dbReference type="GO" id="GO:0019773">
    <property type="term" value="C:proteasome core complex, alpha-subunit complex"/>
    <property type="evidence" value="ECO:0007669"/>
    <property type="project" value="UniProtKB-UniRule"/>
</dbReference>
<dbReference type="Proteomes" id="UP001501920">
    <property type="component" value="Chromosome 10"/>
</dbReference>
<dbReference type="AlphaFoldDB" id="A0AAR2JJP5"/>
<evidence type="ECO:0000259" key="30">
    <source>
        <dbReference type="Pfam" id="PF16953"/>
    </source>
</evidence>
<evidence type="ECO:0000256" key="22">
    <source>
        <dbReference type="ARBA" id="ARBA00023180"/>
    </source>
</evidence>
<proteinExistence type="inferred from homology"/>
<evidence type="ECO:0000256" key="11">
    <source>
        <dbReference type="ARBA" id="ARBA00022553"/>
    </source>
</evidence>
<comment type="similarity">
    <text evidence="7">Belongs to the PPR family. P subfamily.</text>
</comment>
<comment type="subcellular location">
    <subcellularLocation>
        <location evidence="6">Cytoplasm</location>
    </subcellularLocation>
    <subcellularLocation>
        <location evidence="5">Mitochondrion</location>
    </subcellularLocation>
    <subcellularLocation>
        <location evidence="4">Nucleus</location>
    </subcellularLocation>
</comment>
<evidence type="ECO:0000256" key="6">
    <source>
        <dbReference type="ARBA" id="ARBA00004496"/>
    </source>
</evidence>
<evidence type="ECO:0000256" key="18">
    <source>
        <dbReference type="ARBA" id="ARBA00022942"/>
    </source>
</evidence>
<evidence type="ECO:0000256" key="25">
    <source>
        <dbReference type="ARBA" id="ARBA00044559"/>
    </source>
</evidence>
<dbReference type="NCBIfam" id="TIGR00756">
    <property type="entry name" value="PPR"/>
    <property type="match status" value="1"/>
</dbReference>
<dbReference type="InterPro" id="IPR033495">
    <property type="entry name" value="MRPP3_PIN_dom"/>
</dbReference>
<protein>
    <recommendedName>
        <fullName evidence="24">Mitochondrial ribonuclease P catalytic subunit</fullName>
        <ecNumber evidence="8">3.1.26.5</ecNumber>
    </recommendedName>
    <alternativeName>
        <fullName evidence="25">Mitochondrial ribonuclease P protein 3</fullName>
    </alternativeName>
    <alternativeName>
        <fullName evidence="9">Proteasome subunit alpha type-6</fullName>
    </alternativeName>
</protein>
<dbReference type="InterPro" id="IPR031595">
    <property type="entry name" value="PRORP_C"/>
</dbReference>
<feature type="compositionally biased region" description="Basic and acidic residues" evidence="29">
    <location>
        <begin position="66"/>
        <end position="86"/>
    </location>
</feature>
<evidence type="ECO:0000256" key="8">
    <source>
        <dbReference type="ARBA" id="ARBA00012179"/>
    </source>
</evidence>
<evidence type="ECO:0000256" key="5">
    <source>
        <dbReference type="ARBA" id="ARBA00004173"/>
    </source>
</evidence>
<evidence type="ECO:0000256" key="29">
    <source>
        <dbReference type="SAM" id="MobiDB-lite"/>
    </source>
</evidence>
<evidence type="ECO:0000256" key="1">
    <source>
        <dbReference type="ARBA" id="ARBA00000928"/>
    </source>
</evidence>
<reference evidence="31" key="3">
    <citation type="submission" date="2025-09" db="UniProtKB">
        <authorList>
            <consortium name="Ensembl"/>
        </authorList>
    </citation>
    <scope>IDENTIFICATION</scope>
</reference>
<evidence type="ECO:0000256" key="12">
    <source>
        <dbReference type="ARBA" id="ARBA00022694"/>
    </source>
</evidence>
<keyword evidence="12" id="KW-0819">tRNA processing</keyword>
<evidence type="ECO:0000256" key="2">
    <source>
        <dbReference type="ARBA" id="ARBA00001946"/>
    </source>
</evidence>
<feature type="region of interest" description="Disordered" evidence="29">
    <location>
        <begin position="105"/>
        <end position="132"/>
    </location>
</feature>
<organism evidence="31 32">
    <name type="scientific">Pygocentrus nattereri</name>
    <name type="common">Red-bellied piranha</name>
    <dbReference type="NCBI Taxonomy" id="42514"/>
    <lineage>
        <taxon>Eukaryota</taxon>
        <taxon>Metazoa</taxon>
        <taxon>Chordata</taxon>
        <taxon>Craniata</taxon>
        <taxon>Vertebrata</taxon>
        <taxon>Euteleostomi</taxon>
        <taxon>Actinopterygii</taxon>
        <taxon>Neopterygii</taxon>
        <taxon>Teleostei</taxon>
        <taxon>Ostariophysi</taxon>
        <taxon>Characiformes</taxon>
        <taxon>Characoidei</taxon>
        <taxon>Pygocentrus</taxon>
    </lineage>
</organism>
<evidence type="ECO:0000256" key="9">
    <source>
        <dbReference type="ARBA" id="ARBA00021332"/>
    </source>
</evidence>
<dbReference type="GO" id="GO:0004526">
    <property type="term" value="F:ribonuclease P activity"/>
    <property type="evidence" value="ECO:0007669"/>
    <property type="project" value="UniProtKB-EC"/>
</dbReference>
<dbReference type="InterPro" id="IPR002885">
    <property type="entry name" value="PPR_rpt"/>
</dbReference>
<feature type="region of interest" description="Disordered" evidence="29">
    <location>
        <begin position="59"/>
        <end position="89"/>
    </location>
</feature>
<dbReference type="Pfam" id="PF00227">
    <property type="entry name" value="Proteasome"/>
    <property type="match status" value="1"/>
</dbReference>
<dbReference type="GO" id="GO:0046872">
    <property type="term" value="F:metal ion binding"/>
    <property type="evidence" value="ECO:0007669"/>
    <property type="project" value="UniProtKB-KW"/>
</dbReference>
<dbReference type="PROSITE" id="PS51475">
    <property type="entry name" value="PROTEASOME_ALPHA_2"/>
    <property type="match status" value="1"/>
</dbReference>
<evidence type="ECO:0000313" key="32">
    <source>
        <dbReference type="Proteomes" id="UP001501920"/>
    </source>
</evidence>
<keyword evidence="17" id="KW-0460">Magnesium</keyword>
<evidence type="ECO:0000256" key="10">
    <source>
        <dbReference type="ARBA" id="ARBA00022490"/>
    </source>
</evidence>
<dbReference type="GO" id="GO:0001682">
    <property type="term" value="P:tRNA 5'-leader removal"/>
    <property type="evidence" value="ECO:0007669"/>
    <property type="project" value="TreeGrafter"/>
</dbReference>
<name>A0AAR2JJP5_PYGNA</name>
<dbReference type="InterPro" id="IPR023332">
    <property type="entry name" value="Proteasome_alpha-type"/>
</dbReference>
<keyword evidence="15" id="KW-0378">Hydrolase</keyword>
<evidence type="ECO:0000256" key="24">
    <source>
        <dbReference type="ARBA" id="ARBA00044536"/>
    </source>
</evidence>
<evidence type="ECO:0000256" key="28">
    <source>
        <dbReference type="PROSITE-ProRule" id="PRU00808"/>
    </source>
</evidence>
<feature type="compositionally biased region" description="Basic and acidic residues" evidence="29">
    <location>
        <begin position="121"/>
        <end position="132"/>
    </location>
</feature>
<evidence type="ECO:0000256" key="23">
    <source>
        <dbReference type="ARBA" id="ARBA00023242"/>
    </source>
</evidence>
<evidence type="ECO:0000256" key="15">
    <source>
        <dbReference type="ARBA" id="ARBA00022801"/>
    </source>
</evidence>
<evidence type="ECO:0000256" key="3">
    <source>
        <dbReference type="ARBA" id="ARBA00003876"/>
    </source>
</evidence>
<evidence type="ECO:0000256" key="19">
    <source>
        <dbReference type="ARBA" id="ARBA00022946"/>
    </source>
</evidence>
<evidence type="ECO:0000256" key="13">
    <source>
        <dbReference type="ARBA" id="ARBA00022722"/>
    </source>
</evidence>
<keyword evidence="18 28" id="KW-0647">Proteasome</keyword>
<evidence type="ECO:0000256" key="14">
    <source>
        <dbReference type="ARBA" id="ARBA00022723"/>
    </source>
</evidence>
<keyword evidence="16" id="KW-0862">Zinc</keyword>
<keyword evidence="11" id="KW-0597">Phosphoprotein</keyword>
<keyword evidence="10" id="KW-0963">Cytoplasm</keyword>
<dbReference type="PROSITE" id="PS51375">
    <property type="entry name" value="PPR"/>
    <property type="match status" value="1"/>
</dbReference>
<evidence type="ECO:0000256" key="20">
    <source>
        <dbReference type="ARBA" id="ARBA00022990"/>
    </source>
</evidence>
<keyword evidence="22" id="KW-0325">Glycoprotein</keyword>
<evidence type="ECO:0000256" key="7">
    <source>
        <dbReference type="ARBA" id="ARBA00007626"/>
    </source>
</evidence>
<evidence type="ECO:0000256" key="27">
    <source>
        <dbReference type="PROSITE-ProRule" id="PRU00708"/>
    </source>
</evidence>
<keyword evidence="32" id="KW-1185">Reference proteome</keyword>
<dbReference type="GO" id="GO:0051603">
    <property type="term" value="P:proteolysis involved in protein catabolic process"/>
    <property type="evidence" value="ECO:0007669"/>
    <property type="project" value="InterPro"/>
</dbReference>
<comment type="subunit">
    <text evidence="26">The 26S proteasome consists of a 20S proteasome core and two 19S regulatory subunits. The 20S proteasome core is a barrel-shaped complex made of 28 subunits that are arranged in four stacked rings. The two outer rings are each formed by seven alpha subunits, and the two inner rings are formed by seven beta subunits. The proteolytic activity is exerted by three beta-subunits PSMB5, PSMB6 and PSMB7. Interacts with ALKBH4.</text>
</comment>
<dbReference type="GeneTree" id="ENSGT00390000002201"/>
<dbReference type="GO" id="GO:0097745">
    <property type="term" value="P:mitochondrial tRNA 5'-end processing"/>
    <property type="evidence" value="ECO:0007669"/>
    <property type="project" value="TreeGrafter"/>
</dbReference>
<dbReference type="FunFam" id="3.60.20.10:FF:000020">
    <property type="entry name" value="Proteasome subunit alpha type"/>
    <property type="match status" value="1"/>
</dbReference>
<dbReference type="GO" id="GO:0030678">
    <property type="term" value="C:mitochondrial ribonuclease P complex"/>
    <property type="evidence" value="ECO:0007669"/>
    <property type="project" value="TreeGrafter"/>
</dbReference>
<keyword evidence="20" id="KW-0007">Acetylation</keyword>
<dbReference type="SUPFAM" id="SSF56235">
    <property type="entry name" value="N-terminal nucleophile aminohydrolases (Ntn hydrolases)"/>
    <property type="match status" value="1"/>
</dbReference>
<reference evidence="31" key="2">
    <citation type="submission" date="2025-08" db="UniProtKB">
        <authorList>
            <consortium name="Ensembl"/>
        </authorList>
    </citation>
    <scope>IDENTIFICATION</scope>
</reference>
<evidence type="ECO:0000256" key="4">
    <source>
        <dbReference type="ARBA" id="ARBA00004123"/>
    </source>
</evidence>
<keyword evidence="14" id="KW-0479">Metal-binding</keyword>
<evidence type="ECO:0000256" key="17">
    <source>
        <dbReference type="ARBA" id="ARBA00022842"/>
    </source>
</evidence>
<dbReference type="PANTHER" id="PTHR13547:SF1">
    <property type="entry name" value="MITOCHONDRIAL RIBONUCLEASE P CATALYTIC SUBUNIT"/>
    <property type="match status" value="1"/>
</dbReference>